<dbReference type="KEGG" id="ndp:E2C04_08600"/>
<dbReference type="InterPro" id="IPR001307">
    <property type="entry name" value="Thiosulphate_STrfase_CS"/>
</dbReference>
<dbReference type="AlphaFoldDB" id="A0A4P7UCZ3"/>
<keyword evidence="5" id="KW-0676">Redox-active center</keyword>
<dbReference type="NCBIfam" id="TIGR01068">
    <property type="entry name" value="thioredoxin"/>
    <property type="match status" value="1"/>
</dbReference>
<protein>
    <recommendedName>
        <fullName evidence="6">Thioredoxin</fullName>
    </recommendedName>
</protein>
<dbReference type="Pfam" id="PF00085">
    <property type="entry name" value="Thioredoxin"/>
    <property type="match status" value="1"/>
</dbReference>
<dbReference type="Pfam" id="PF00581">
    <property type="entry name" value="Rhodanese"/>
    <property type="match status" value="1"/>
</dbReference>
<dbReference type="InterPro" id="IPR036873">
    <property type="entry name" value="Rhodanese-like_dom_sf"/>
</dbReference>
<feature type="domain" description="Thioredoxin" evidence="8">
    <location>
        <begin position="1"/>
        <end position="105"/>
    </location>
</feature>
<dbReference type="EMBL" id="BMCK01000004">
    <property type="protein sequence ID" value="GGD26261.1"/>
    <property type="molecule type" value="Genomic_DNA"/>
</dbReference>
<dbReference type="PROSITE" id="PS51352">
    <property type="entry name" value="THIOREDOXIN_2"/>
    <property type="match status" value="1"/>
</dbReference>
<evidence type="ECO:0000256" key="6">
    <source>
        <dbReference type="NCBIfam" id="TIGR01068"/>
    </source>
</evidence>
<dbReference type="GO" id="GO:0015035">
    <property type="term" value="F:protein-disulfide reductase activity"/>
    <property type="evidence" value="ECO:0007669"/>
    <property type="project" value="UniProtKB-UniRule"/>
</dbReference>
<dbReference type="EMBL" id="CP038462">
    <property type="protein sequence ID" value="QCC77245.1"/>
    <property type="molecule type" value="Genomic_DNA"/>
</dbReference>
<dbReference type="Proteomes" id="UP000297025">
    <property type="component" value="Chromosome"/>
</dbReference>
<dbReference type="Gene3D" id="3.40.250.10">
    <property type="entry name" value="Rhodanese-like domain"/>
    <property type="match status" value="1"/>
</dbReference>
<evidence type="ECO:0000259" key="8">
    <source>
        <dbReference type="PROSITE" id="PS51352"/>
    </source>
</evidence>
<dbReference type="PROSITE" id="PS00380">
    <property type="entry name" value="RHODANESE_1"/>
    <property type="match status" value="1"/>
</dbReference>
<feature type="domain" description="Rhodanese" evidence="7">
    <location>
        <begin position="132"/>
        <end position="218"/>
    </location>
</feature>
<reference evidence="10 11" key="1">
    <citation type="journal article" date="2008" name="Int. J. Syst. Evol. Microbiol.">
        <title>Nocardioides daphniae sp. nov., isolated from Daphnia cucullata (Crustacea: Cladocera).</title>
        <authorList>
            <person name="Toth E.M."/>
            <person name="Keki Z."/>
            <person name="Homonnay Z.G."/>
            <person name="Borsodi A.K."/>
            <person name="Marialigeti K."/>
            <person name="Schumann P."/>
        </authorList>
    </citation>
    <scope>NUCLEOTIDE SEQUENCE [LARGE SCALE GENOMIC DNA]</scope>
    <source>
        <strain evidence="10 11">JCM 16608</strain>
    </source>
</reference>
<dbReference type="FunFam" id="3.40.30.10:FF:000155">
    <property type="entry name" value="Thioredoxin"/>
    <property type="match status" value="1"/>
</dbReference>
<dbReference type="InterPro" id="IPR005746">
    <property type="entry name" value="Thioredoxin"/>
</dbReference>
<evidence type="ECO:0000259" key="7">
    <source>
        <dbReference type="PROSITE" id="PS50206"/>
    </source>
</evidence>
<dbReference type="GO" id="GO:0004792">
    <property type="term" value="F:thiosulfate-cyanide sulfurtransferase activity"/>
    <property type="evidence" value="ECO:0007669"/>
    <property type="project" value="InterPro"/>
</dbReference>
<comment type="similarity">
    <text evidence="1">Belongs to the thioredoxin family.</text>
</comment>
<name>A0A4P7UCZ3_9ACTN</name>
<dbReference type="SMART" id="SM00450">
    <property type="entry name" value="RHOD"/>
    <property type="match status" value="1"/>
</dbReference>
<evidence type="ECO:0000256" key="5">
    <source>
        <dbReference type="ARBA" id="ARBA00023284"/>
    </source>
</evidence>
<dbReference type="CDD" id="cd00158">
    <property type="entry name" value="RHOD"/>
    <property type="match status" value="1"/>
</dbReference>
<dbReference type="PANTHER" id="PTHR45663">
    <property type="entry name" value="GEO12009P1"/>
    <property type="match status" value="1"/>
</dbReference>
<dbReference type="InterPro" id="IPR036249">
    <property type="entry name" value="Thioredoxin-like_sf"/>
</dbReference>
<evidence type="ECO:0000256" key="3">
    <source>
        <dbReference type="ARBA" id="ARBA00022982"/>
    </source>
</evidence>
<evidence type="ECO:0000313" key="10">
    <source>
        <dbReference type="EMBL" id="QCC77245.1"/>
    </source>
</evidence>
<sequence length="218" mass="23433">MTTKALTASTFESTVTGEGIVLVDFWADWCGPCKQFAPVFEAASEQHPDIVFGKVDTEAERELAAMAQISSIPTIMAFRDGILVFSQPGALPAAALDELIAGVRAIDMDEARRQIAAAESGEIDLDAFAAEHAMGAFVLDVREDDEYAAGHVPGAVHIPMGQVGERIDELPEGPLLVICRSGNRSRQVCEFLRSQGRQAINVSDGTMGWADRGWPLES</sequence>
<evidence type="ECO:0000256" key="4">
    <source>
        <dbReference type="ARBA" id="ARBA00023157"/>
    </source>
</evidence>
<dbReference type="GO" id="GO:0005829">
    <property type="term" value="C:cytosol"/>
    <property type="evidence" value="ECO:0007669"/>
    <property type="project" value="TreeGrafter"/>
</dbReference>
<reference evidence="9" key="2">
    <citation type="journal article" date="2014" name="Int. J. Syst. Evol. Microbiol.">
        <title>Complete genome of a new Firmicutes species belonging to the dominant human colonic microbiota ('Ruminococcus bicirculans') reveals two chromosomes and a selective capacity to utilize plant glucans.</title>
        <authorList>
            <consortium name="NISC Comparative Sequencing Program"/>
            <person name="Wegmann U."/>
            <person name="Louis P."/>
            <person name="Goesmann A."/>
            <person name="Henrissat B."/>
            <person name="Duncan S.H."/>
            <person name="Flint H.J."/>
        </authorList>
    </citation>
    <scope>NUCLEOTIDE SEQUENCE</scope>
    <source>
        <strain evidence="9">CCM 7403</strain>
    </source>
</reference>
<dbReference type="InterPro" id="IPR017937">
    <property type="entry name" value="Thioredoxin_CS"/>
</dbReference>
<dbReference type="PROSITE" id="PS50206">
    <property type="entry name" value="RHODANESE_3"/>
    <property type="match status" value="1"/>
</dbReference>
<evidence type="ECO:0000313" key="12">
    <source>
        <dbReference type="Proteomes" id="UP000630594"/>
    </source>
</evidence>
<evidence type="ECO:0000256" key="2">
    <source>
        <dbReference type="ARBA" id="ARBA00022448"/>
    </source>
</evidence>
<gene>
    <name evidence="10" type="primary">trxA</name>
    <name evidence="10" type="ORF">E2C04_08600</name>
    <name evidence="9" type="ORF">GCM10007231_27080</name>
</gene>
<dbReference type="InterPro" id="IPR001763">
    <property type="entry name" value="Rhodanese-like_dom"/>
</dbReference>
<dbReference type="InterPro" id="IPR013766">
    <property type="entry name" value="Thioredoxin_domain"/>
</dbReference>
<dbReference type="SUPFAM" id="SSF52833">
    <property type="entry name" value="Thioredoxin-like"/>
    <property type="match status" value="1"/>
</dbReference>
<reference evidence="12" key="3">
    <citation type="journal article" date="2019" name="Int. J. Syst. Evol. Microbiol.">
        <title>The Global Catalogue of Microorganisms (GCM) 10K type strain sequencing project: providing services to taxonomists for standard genome sequencing and annotation.</title>
        <authorList>
            <consortium name="The Broad Institute Genomics Platform"/>
            <consortium name="The Broad Institute Genome Sequencing Center for Infectious Disease"/>
            <person name="Wu L."/>
            <person name="Ma J."/>
        </authorList>
    </citation>
    <scope>NUCLEOTIDE SEQUENCE [LARGE SCALE GENOMIC DNA]</scope>
    <source>
        <strain evidence="12">CCM 7403</strain>
    </source>
</reference>
<proteinExistence type="inferred from homology"/>
<dbReference type="Proteomes" id="UP000630594">
    <property type="component" value="Unassembled WGS sequence"/>
</dbReference>
<reference evidence="9" key="5">
    <citation type="submission" date="2024-05" db="EMBL/GenBank/DDBJ databases">
        <authorList>
            <person name="Sun Q."/>
            <person name="Sedlacek I."/>
        </authorList>
    </citation>
    <scope>NUCLEOTIDE SEQUENCE</scope>
    <source>
        <strain evidence="9">CCM 7403</strain>
    </source>
</reference>
<keyword evidence="3" id="KW-0249">Electron transport</keyword>
<dbReference type="Gene3D" id="3.40.30.10">
    <property type="entry name" value="Glutaredoxin"/>
    <property type="match status" value="1"/>
</dbReference>
<evidence type="ECO:0000313" key="9">
    <source>
        <dbReference type="EMBL" id="GGD26261.1"/>
    </source>
</evidence>
<dbReference type="SUPFAM" id="SSF52821">
    <property type="entry name" value="Rhodanese/Cell cycle control phosphatase"/>
    <property type="match status" value="1"/>
</dbReference>
<dbReference type="PROSITE" id="PS00194">
    <property type="entry name" value="THIOREDOXIN_1"/>
    <property type="match status" value="1"/>
</dbReference>
<dbReference type="PANTHER" id="PTHR45663:SF40">
    <property type="entry name" value="THIOREDOXIN 2"/>
    <property type="match status" value="1"/>
</dbReference>
<dbReference type="OrthoDB" id="9790390at2"/>
<reference evidence="10" key="4">
    <citation type="submission" date="2019-03" db="EMBL/GenBank/DDBJ databases">
        <authorList>
            <person name="Huang Y."/>
        </authorList>
    </citation>
    <scope>NUCLEOTIDE SEQUENCE</scope>
    <source>
        <strain evidence="10">JCM 16608</strain>
    </source>
</reference>
<organism evidence="10 11">
    <name type="scientific">Nocardioides daphniae</name>
    <dbReference type="NCBI Taxonomy" id="402297"/>
    <lineage>
        <taxon>Bacteria</taxon>
        <taxon>Bacillati</taxon>
        <taxon>Actinomycetota</taxon>
        <taxon>Actinomycetes</taxon>
        <taxon>Propionibacteriales</taxon>
        <taxon>Nocardioidaceae</taxon>
        <taxon>Nocardioides</taxon>
    </lineage>
</organism>
<dbReference type="CDD" id="cd02947">
    <property type="entry name" value="TRX_family"/>
    <property type="match status" value="1"/>
</dbReference>
<keyword evidence="4" id="KW-1015">Disulfide bond</keyword>
<accession>A0A4P7UCZ3</accession>
<evidence type="ECO:0000256" key="1">
    <source>
        <dbReference type="ARBA" id="ARBA00008987"/>
    </source>
</evidence>
<dbReference type="PRINTS" id="PR00421">
    <property type="entry name" value="THIOREDOXIN"/>
</dbReference>
<keyword evidence="2" id="KW-0813">Transport</keyword>
<keyword evidence="12" id="KW-1185">Reference proteome</keyword>
<evidence type="ECO:0000313" key="11">
    <source>
        <dbReference type="Proteomes" id="UP000297025"/>
    </source>
</evidence>